<dbReference type="AlphaFoldDB" id="A0A5F7ZL19"/>
<dbReference type="Bgee" id="ENSMMUG00000064991">
    <property type="expression patterns" value="Expressed in spleen"/>
</dbReference>
<dbReference type="Proteomes" id="UP000006718">
    <property type="component" value="Chromosome 4"/>
</dbReference>
<accession>A0A5F7ZL19</accession>
<protein>
    <submittedName>
        <fullName evidence="1">Uncharacterized protein</fullName>
    </submittedName>
</protein>
<sequence>IIKVIVRCSSWFCLFKKKKKKDVRKLECNDIEFQEVKICMLENKKTWAFKKLPPQSLPAQ</sequence>
<organism evidence="1 2">
    <name type="scientific">Macaca mulatta</name>
    <name type="common">Rhesus macaque</name>
    <dbReference type="NCBI Taxonomy" id="9544"/>
    <lineage>
        <taxon>Eukaryota</taxon>
        <taxon>Metazoa</taxon>
        <taxon>Chordata</taxon>
        <taxon>Craniata</taxon>
        <taxon>Vertebrata</taxon>
        <taxon>Euteleostomi</taxon>
        <taxon>Mammalia</taxon>
        <taxon>Eutheria</taxon>
        <taxon>Euarchontoglires</taxon>
        <taxon>Primates</taxon>
        <taxon>Haplorrhini</taxon>
        <taxon>Catarrhini</taxon>
        <taxon>Cercopithecidae</taxon>
        <taxon>Cercopithecinae</taxon>
        <taxon>Macaca</taxon>
    </lineage>
</organism>
<dbReference type="SMR" id="A0A5F7ZL19"/>
<reference evidence="1" key="4">
    <citation type="submission" date="2025-09" db="UniProtKB">
        <authorList>
            <consortium name="Ensembl"/>
        </authorList>
    </citation>
    <scope>IDENTIFICATION</scope>
    <source>
        <strain evidence="1">17573</strain>
    </source>
</reference>
<dbReference type="InParanoid" id="A0A5F7ZL19"/>
<dbReference type="Ensembl" id="ENSMMUT00000095957.1">
    <property type="protein sequence ID" value="ENSMMUP00000066329.1"/>
    <property type="gene ID" value="ENSMMUG00000064991.1"/>
</dbReference>
<dbReference type="InterPro" id="IPR006993">
    <property type="entry name" value="Glut_rich_SH3-bd"/>
</dbReference>
<reference evidence="2" key="1">
    <citation type="journal article" date="2007" name="Science">
        <title>Evolutionary and biomedical insights from the rhesus macaque genome.</title>
        <authorList>
            <person name="Gibbs R.A."/>
            <person name="Rogers J."/>
            <person name="Katze M.G."/>
            <person name="Bumgarner R."/>
            <person name="Weinstock G.M."/>
            <person name="Mardis E.R."/>
            <person name="Remington K.A."/>
            <person name="Strausberg R.L."/>
            <person name="Venter J.C."/>
            <person name="Wilson R.K."/>
            <person name="Batzer M.A."/>
            <person name="Bustamante C.D."/>
            <person name="Eichler E.E."/>
            <person name="Hahn M.W."/>
            <person name="Hardison R.C."/>
            <person name="Makova K.D."/>
            <person name="Miller W."/>
            <person name="Milosavljevic A."/>
            <person name="Palermo R.E."/>
            <person name="Siepel A."/>
            <person name="Sikela J.M."/>
            <person name="Attaway T."/>
            <person name="Bell S."/>
            <person name="Bernard K.E."/>
            <person name="Buhay C.J."/>
            <person name="Chandrabose M.N."/>
            <person name="Dao M."/>
            <person name="Davis C."/>
            <person name="Delehaunty K.D."/>
            <person name="Ding Y."/>
            <person name="Dinh H.H."/>
            <person name="Dugan-Rocha S."/>
            <person name="Fulton L.A."/>
            <person name="Gabisi R.A."/>
            <person name="Garner T.T."/>
            <person name="Godfrey J."/>
            <person name="Hawes A.C."/>
            <person name="Hernandez J."/>
            <person name="Hines S."/>
            <person name="Holder M."/>
            <person name="Hume J."/>
            <person name="Jhangiani S.N."/>
            <person name="Joshi V."/>
            <person name="Khan Z.M."/>
            <person name="Kirkness E.F."/>
            <person name="Cree A."/>
            <person name="Fowler R.G."/>
            <person name="Lee S."/>
            <person name="Lewis L.R."/>
            <person name="Li Z."/>
            <person name="Liu Y.-S."/>
            <person name="Moore S.M."/>
            <person name="Muzny D."/>
            <person name="Nazareth L.V."/>
            <person name="Ngo D.N."/>
            <person name="Okwuonu G.O."/>
            <person name="Pai G."/>
            <person name="Parker D."/>
            <person name="Paul H.A."/>
            <person name="Pfannkoch C."/>
            <person name="Pohl C.S."/>
            <person name="Rogers Y.-H.C."/>
            <person name="Ruiz S.J."/>
            <person name="Sabo A."/>
            <person name="Santibanez J."/>
            <person name="Schneider B.W."/>
            <person name="Smith S.M."/>
            <person name="Sodergren E."/>
            <person name="Svatek A.F."/>
            <person name="Utterback T.R."/>
            <person name="Vattathil S."/>
            <person name="Warren W."/>
            <person name="White C.S."/>
            <person name="Chinwalla A.T."/>
            <person name="Feng Y."/>
            <person name="Halpern A.L."/>
            <person name="Hillier L.W."/>
            <person name="Huang X."/>
            <person name="Minx P."/>
            <person name="Nelson J.O."/>
            <person name="Pepin K.H."/>
            <person name="Qin X."/>
            <person name="Sutton G.G."/>
            <person name="Venter E."/>
            <person name="Walenz B.P."/>
            <person name="Wallis J.W."/>
            <person name="Worley K.C."/>
            <person name="Yang S.-P."/>
            <person name="Jones S.M."/>
            <person name="Marra M.A."/>
            <person name="Rocchi M."/>
            <person name="Schein J.E."/>
            <person name="Baertsch R."/>
            <person name="Clarke L."/>
            <person name="Csuros M."/>
            <person name="Glasscock J."/>
            <person name="Harris R.A."/>
            <person name="Havlak P."/>
            <person name="Jackson A.R."/>
            <person name="Jiang H."/>
            <person name="Liu Y."/>
            <person name="Messina D.N."/>
            <person name="Shen Y."/>
            <person name="Song H.X.-Z."/>
            <person name="Wylie T."/>
            <person name="Zhang L."/>
            <person name="Birney E."/>
            <person name="Han K."/>
            <person name="Konkel M.K."/>
            <person name="Lee J."/>
            <person name="Smit A.F.A."/>
            <person name="Ullmer B."/>
            <person name="Wang H."/>
            <person name="Xing J."/>
            <person name="Burhans R."/>
            <person name="Cheng Z."/>
            <person name="Karro J.E."/>
            <person name="Ma J."/>
            <person name="Raney B."/>
            <person name="She X."/>
            <person name="Cox M.J."/>
            <person name="Demuth J.P."/>
            <person name="Dumas L.J."/>
            <person name="Han S.-G."/>
            <person name="Hopkins J."/>
            <person name="Karimpour-Fard A."/>
            <person name="Kim Y.H."/>
            <person name="Pollack J.R."/>
            <person name="Vinar T."/>
            <person name="Addo-Quaye C."/>
            <person name="Degenhardt J."/>
            <person name="Denby A."/>
            <person name="Hubisz M.J."/>
            <person name="Indap A."/>
            <person name="Kosiol C."/>
            <person name="Lahn B.T."/>
            <person name="Lawson H.A."/>
            <person name="Marklein A."/>
            <person name="Nielsen R."/>
            <person name="Vallender E.J."/>
            <person name="Clark A.G."/>
            <person name="Ferguson B."/>
            <person name="Hernandez R.D."/>
            <person name="Hirani K."/>
            <person name="Kehrer-Sawatzki H."/>
            <person name="Kolb J."/>
            <person name="Patil S."/>
            <person name="Pu L.-L."/>
            <person name="Ren Y."/>
            <person name="Smith D.G."/>
            <person name="Wheeler D.A."/>
            <person name="Schenck I."/>
            <person name="Ball E.V."/>
            <person name="Chen R."/>
            <person name="Cooper D.N."/>
            <person name="Giardine B."/>
            <person name="Hsu F."/>
            <person name="Kent W.J."/>
            <person name="Lesk A."/>
            <person name="Nelson D.L."/>
            <person name="O'brien W.E."/>
            <person name="Pruefer K."/>
            <person name="Stenson P.D."/>
            <person name="Wallace J.C."/>
            <person name="Ke H."/>
            <person name="Liu X.-M."/>
            <person name="Wang P."/>
            <person name="Xiang A.P."/>
            <person name="Yang F."/>
            <person name="Barber G.P."/>
            <person name="Haussler D."/>
            <person name="Karolchik D."/>
            <person name="Kern A.D."/>
            <person name="Kuhn R.M."/>
            <person name="Smith K.E."/>
            <person name="Zwieg A.S."/>
        </authorList>
    </citation>
    <scope>NUCLEOTIDE SEQUENCE [LARGE SCALE GENOMIC DNA]</scope>
    <source>
        <strain evidence="2">17573</strain>
    </source>
</reference>
<evidence type="ECO:0000313" key="2">
    <source>
        <dbReference type="Proteomes" id="UP000006718"/>
    </source>
</evidence>
<proteinExistence type="predicted"/>
<dbReference type="Pfam" id="PF04908">
    <property type="entry name" value="SH3BGR"/>
    <property type="match status" value="1"/>
</dbReference>
<keyword evidence="2" id="KW-1185">Reference proteome</keyword>
<reference evidence="1" key="3">
    <citation type="submission" date="2025-08" db="UniProtKB">
        <authorList>
            <consortium name="Ensembl"/>
        </authorList>
    </citation>
    <scope>IDENTIFICATION</scope>
    <source>
        <strain evidence="1">17573</strain>
    </source>
</reference>
<reference evidence="1" key="2">
    <citation type="submission" date="2019-01" db="EMBL/GenBank/DDBJ databases">
        <authorList>
            <person name="Graves T."/>
            <person name="Eichler E.E."/>
            <person name="Wilson R.K."/>
        </authorList>
    </citation>
    <scope>NUCLEOTIDE SEQUENCE [LARGE SCALE GENOMIC DNA]</scope>
    <source>
        <strain evidence="1">17573</strain>
    </source>
</reference>
<dbReference type="VEuPathDB" id="HostDB:ENSMMUG00000064991"/>
<name>A0A5F7ZL19_MACMU</name>
<evidence type="ECO:0000313" key="1">
    <source>
        <dbReference type="Ensembl" id="ENSMMUP00000066329.1"/>
    </source>
</evidence>